<dbReference type="KEGG" id="lfo:LMK00_06805"/>
<sequence>MKNEMIYILLDDIKPYENNPRDNENAIDGVAQSIAKYGFNNPIIIDENKVIINGHTRYKASLKLGLEEVPVIIKNDLTEQQKKAYRIADNKLAEKSVWDESLLMVEIEELMNDGEDILGFDQEEIDALFAHFDYDAAGDLEDYENPDDDVEDEFLICPHCHKKALKEDFKEG</sequence>
<evidence type="ECO:0000313" key="2">
    <source>
        <dbReference type="EMBL" id="USJ19540.1"/>
    </source>
</evidence>
<feature type="domain" description="ParB-like N-terminal" evidence="1">
    <location>
        <begin position="6"/>
        <end position="91"/>
    </location>
</feature>
<dbReference type="CDD" id="cd16402">
    <property type="entry name" value="ParB_N_like_MT"/>
    <property type="match status" value="1"/>
</dbReference>
<dbReference type="EMBL" id="CP086395">
    <property type="protein sequence ID" value="USJ19540.1"/>
    <property type="molecule type" value="Genomic_DNA"/>
</dbReference>
<gene>
    <name evidence="2" type="ORF">LMK00_06805</name>
</gene>
<dbReference type="GO" id="GO:0007059">
    <property type="term" value="P:chromosome segregation"/>
    <property type="evidence" value="ECO:0007669"/>
    <property type="project" value="TreeGrafter"/>
</dbReference>
<accession>A0A9Q9D5W1</accession>
<dbReference type="SMART" id="SM00470">
    <property type="entry name" value="ParB"/>
    <property type="match status" value="1"/>
</dbReference>
<dbReference type="InterPro" id="IPR003115">
    <property type="entry name" value="ParB_N"/>
</dbReference>
<reference evidence="2" key="1">
    <citation type="journal article" date="2022" name="Front. Microbiol.">
        <title>Feed Insects as a Reservoir of Granadaene-Producing Lactococci.</title>
        <authorList>
            <person name="Neuzil-Bunesova V."/>
            <person name="Ramirez Garcia A."/>
            <person name="Modrackova N."/>
            <person name="Makovska M."/>
            <person name="Sabolova M."/>
            <person name="Sproer C."/>
            <person name="Bunk B."/>
            <person name="Blom J."/>
            <person name="Schwab C."/>
        </authorList>
    </citation>
    <scope>NUCLEOTIDE SEQUENCE</scope>
    <source>
        <strain evidence="2">I4/6O</strain>
    </source>
</reference>
<protein>
    <submittedName>
        <fullName evidence="2">ParB N-terminal domain-containing protein</fullName>
    </submittedName>
</protein>
<evidence type="ECO:0000313" key="3">
    <source>
        <dbReference type="Proteomes" id="UP001056730"/>
    </source>
</evidence>
<name>A0A9Q9D5W1_9LACT</name>
<dbReference type="GO" id="GO:0045881">
    <property type="term" value="P:positive regulation of sporulation resulting in formation of a cellular spore"/>
    <property type="evidence" value="ECO:0007669"/>
    <property type="project" value="TreeGrafter"/>
</dbReference>
<dbReference type="RefSeq" id="WP_208797423.1">
    <property type="nucleotide sequence ID" value="NZ_CP086395.1"/>
</dbReference>
<dbReference type="Pfam" id="PF02195">
    <property type="entry name" value="ParB_N"/>
    <property type="match status" value="1"/>
</dbReference>
<dbReference type="Proteomes" id="UP001056730">
    <property type="component" value="Chromosome"/>
</dbReference>
<dbReference type="PANTHER" id="PTHR33375:SF1">
    <property type="entry name" value="CHROMOSOME-PARTITIONING PROTEIN PARB-RELATED"/>
    <property type="match status" value="1"/>
</dbReference>
<dbReference type="InterPro" id="IPR050336">
    <property type="entry name" value="Chromosome_partition/occlusion"/>
</dbReference>
<organism evidence="2 3">
    <name type="scientific">Lactococcus formosensis</name>
    <dbReference type="NCBI Taxonomy" id="1281486"/>
    <lineage>
        <taxon>Bacteria</taxon>
        <taxon>Bacillati</taxon>
        <taxon>Bacillota</taxon>
        <taxon>Bacilli</taxon>
        <taxon>Lactobacillales</taxon>
        <taxon>Streptococcaceae</taxon>
        <taxon>Lactococcus</taxon>
    </lineage>
</organism>
<dbReference type="SUPFAM" id="SSF110849">
    <property type="entry name" value="ParB/Sulfiredoxin"/>
    <property type="match status" value="1"/>
</dbReference>
<proteinExistence type="predicted"/>
<dbReference type="GO" id="GO:0005694">
    <property type="term" value="C:chromosome"/>
    <property type="evidence" value="ECO:0007669"/>
    <property type="project" value="TreeGrafter"/>
</dbReference>
<dbReference type="PANTHER" id="PTHR33375">
    <property type="entry name" value="CHROMOSOME-PARTITIONING PROTEIN PARB-RELATED"/>
    <property type="match status" value="1"/>
</dbReference>
<dbReference type="InterPro" id="IPR036086">
    <property type="entry name" value="ParB/Sulfiredoxin_sf"/>
</dbReference>
<dbReference type="Gene3D" id="3.90.1530.10">
    <property type="entry name" value="Conserved hypothetical protein from pyrococcus furiosus pfu- 392566-001, ParB domain"/>
    <property type="match status" value="1"/>
</dbReference>
<evidence type="ECO:0000259" key="1">
    <source>
        <dbReference type="SMART" id="SM00470"/>
    </source>
</evidence>
<dbReference type="AlphaFoldDB" id="A0A9Q9D5W1"/>